<dbReference type="HAMAP" id="MF_00121">
    <property type="entry name" value="GatB"/>
    <property type="match status" value="1"/>
</dbReference>
<comment type="function">
    <text evidence="7">Allows the formation of correctly charged Asn-tRNA(Asn) or Gln-tRNA(Gln) through the transamidation of misacylated Asp-tRNA(Asn) or Glu-tRNA(Gln) in organisms which lack either or both of asparaginyl-tRNA or glutaminyl-tRNA synthetases. The reaction takes place in the presence of glutamine and ATP through an activated phospho-Asp-tRNA(Asn) or phospho-Glu-tRNA(Gln).</text>
</comment>
<evidence type="ECO:0000256" key="7">
    <source>
        <dbReference type="ARBA" id="ARBA00024799"/>
    </source>
</evidence>
<dbReference type="InterPro" id="IPR006075">
    <property type="entry name" value="Asn/Gln-tRNA_Trfase_suB/E_cat"/>
</dbReference>
<dbReference type="Pfam" id="PF02637">
    <property type="entry name" value="GatB_Yqey"/>
    <property type="match status" value="1"/>
</dbReference>
<keyword evidence="5" id="KW-0067">ATP-binding</keyword>
<proteinExistence type="inferred from homology"/>
<dbReference type="GO" id="GO:0050567">
    <property type="term" value="F:glutaminyl-tRNA synthase (glutamine-hydrolyzing) activity"/>
    <property type="evidence" value="ECO:0007669"/>
    <property type="project" value="TreeGrafter"/>
</dbReference>
<name>A0A0F9A884_9ZZZZ</name>
<dbReference type="InterPro" id="IPR014746">
    <property type="entry name" value="Gln_synth/guanido_kin_cat_dom"/>
</dbReference>
<dbReference type="InterPro" id="IPR017959">
    <property type="entry name" value="Asn/Gln-tRNA_amidoTrfase_suB/E"/>
</dbReference>
<comment type="similarity">
    <text evidence="1">Belongs to the GatB/GatE family. GatB subfamily.</text>
</comment>
<dbReference type="Pfam" id="PF02934">
    <property type="entry name" value="GatB_N"/>
    <property type="match status" value="1"/>
</dbReference>
<accession>A0A0F9A884</accession>
<dbReference type="InterPro" id="IPR042114">
    <property type="entry name" value="GatB_C_1"/>
</dbReference>
<comment type="catalytic activity">
    <reaction evidence="8">
        <text>L-aspartyl-tRNA(Asn) + L-glutamine + ATP + H2O = L-asparaginyl-tRNA(Asn) + L-glutamate + ADP + phosphate + 2 H(+)</text>
        <dbReference type="Rhea" id="RHEA:14513"/>
        <dbReference type="Rhea" id="RHEA-COMP:9674"/>
        <dbReference type="Rhea" id="RHEA-COMP:9677"/>
        <dbReference type="ChEBI" id="CHEBI:15377"/>
        <dbReference type="ChEBI" id="CHEBI:15378"/>
        <dbReference type="ChEBI" id="CHEBI:29985"/>
        <dbReference type="ChEBI" id="CHEBI:30616"/>
        <dbReference type="ChEBI" id="CHEBI:43474"/>
        <dbReference type="ChEBI" id="CHEBI:58359"/>
        <dbReference type="ChEBI" id="CHEBI:78515"/>
        <dbReference type="ChEBI" id="CHEBI:78516"/>
        <dbReference type="ChEBI" id="CHEBI:456216"/>
    </reaction>
</comment>
<gene>
    <name evidence="11" type="ORF">LCGC14_2943970</name>
</gene>
<evidence type="ECO:0000256" key="9">
    <source>
        <dbReference type="ARBA" id="ARBA00047913"/>
    </source>
</evidence>
<dbReference type="GO" id="GO:0070681">
    <property type="term" value="P:glutaminyl-tRNAGln biosynthesis via transamidation"/>
    <property type="evidence" value="ECO:0007669"/>
    <property type="project" value="TreeGrafter"/>
</dbReference>
<evidence type="ECO:0000256" key="2">
    <source>
        <dbReference type="ARBA" id="ARBA00011123"/>
    </source>
</evidence>
<dbReference type="SUPFAM" id="SSF55931">
    <property type="entry name" value="Glutamine synthetase/guanido kinase"/>
    <property type="match status" value="1"/>
</dbReference>
<evidence type="ECO:0000256" key="8">
    <source>
        <dbReference type="ARBA" id="ARBA00047380"/>
    </source>
</evidence>
<dbReference type="PANTHER" id="PTHR11659">
    <property type="entry name" value="GLUTAMYL-TRNA GLN AMIDOTRANSFERASE SUBUNIT B MITOCHONDRIAL AND PROKARYOTIC PET112-RELATED"/>
    <property type="match status" value="1"/>
</dbReference>
<evidence type="ECO:0000256" key="1">
    <source>
        <dbReference type="ARBA" id="ARBA00005306"/>
    </source>
</evidence>
<feature type="domain" description="Asn/Gln amidotransferase" evidence="10">
    <location>
        <begin position="289"/>
        <end position="376"/>
    </location>
</feature>
<protein>
    <recommendedName>
        <fullName evidence="10">Asn/Gln amidotransferase domain-containing protein</fullName>
    </recommendedName>
</protein>
<dbReference type="EMBL" id="LAZR01059133">
    <property type="protein sequence ID" value="KKK68446.1"/>
    <property type="molecule type" value="Genomic_DNA"/>
</dbReference>
<keyword evidence="6" id="KW-0648">Protein biosynthesis</keyword>
<reference evidence="11" key="1">
    <citation type="journal article" date="2015" name="Nature">
        <title>Complex archaea that bridge the gap between prokaryotes and eukaryotes.</title>
        <authorList>
            <person name="Spang A."/>
            <person name="Saw J.H."/>
            <person name="Jorgensen S.L."/>
            <person name="Zaremba-Niedzwiedzka K."/>
            <person name="Martijn J."/>
            <person name="Lind A.E."/>
            <person name="van Eijk R."/>
            <person name="Schleper C."/>
            <person name="Guy L."/>
            <person name="Ettema T.J."/>
        </authorList>
    </citation>
    <scope>NUCLEOTIDE SEQUENCE</scope>
</reference>
<comment type="catalytic activity">
    <reaction evidence="9">
        <text>L-glutamyl-tRNA(Gln) + L-glutamine + ATP + H2O = L-glutaminyl-tRNA(Gln) + L-glutamate + ADP + phosphate + H(+)</text>
        <dbReference type="Rhea" id="RHEA:17521"/>
        <dbReference type="Rhea" id="RHEA-COMP:9681"/>
        <dbReference type="Rhea" id="RHEA-COMP:9684"/>
        <dbReference type="ChEBI" id="CHEBI:15377"/>
        <dbReference type="ChEBI" id="CHEBI:15378"/>
        <dbReference type="ChEBI" id="CHEBI:29985"/>
        <dbReference type="ChEBI" id="CHEBI:30616"/>
        <dbReference type="ChEBI" id="CHEBI:43474"/>
        <dbReference type="ChEBI" id="CHEBI:58359"/>
        <dbReference type="ChEBI" id="CHEBI:78520"/>
        <dbReference type="ChEBI" id="CHEBI:78521"/>
        <dbReference type="ChEBI" id="CHEBI:456216"/>
    </reaction>
</comment>
<dbReference type="NCBIfam" id="NF004014">
    <property type="entry name" value="PRK05477.1-4"/>
    <property type="match status" value="1"/>
</dbReference>
<evidence type="ECO:0000256" key="4">
    <source>
        <dbReference type="ARBA" id="ARBA00022741"/>
    </source>
</evidence>
<evidence type="ECO:0000313" key="11">
    <source>
        <dbReference type="EMBL" id="KKK68446.1"/>
    </source>
</evidence>
<dbReference type="Gene3D" id="1.10.150.380">
    <property type="entry name" value="GatB domain, N-terminal subdomain"/>
    <property type="match status" value="1"/>
</dbReference>
<dbReference type="PANTHER" id="PTHR11659:SF0">
    <property type="entry name" value="GLUTAMYL-TRNA(GLN) AMIDOTRANSFERASE SUBUNIT B, MITOCHONDRIAL"/>
    <property type="match status" value="1"/>
</dbReference>
<keyword evidence="3" id="KW-0436">Ligase</keyword>
<keyword evidence="4" id="KW-0547">Nucleotide-binding</keyword>
<comment type="subunit">
    <text evidence="2">Heterotrimer of A, B and C subunits.</text>
</comment>
<dbReference type="InterPro" id="IPR004413">
    <property type="entry name" value="GatB"/>
</dbReference>
<evidence type="ECO:0000259" key="10">
    <source>
        <dbReference type="SMART" id="SM00845"/>
    </source>
</evidence>
<dbReference type="AlphaFoldDB" id="A0A0F9A884"/>
<dbReference type="InterPro" id="IPR018027">
    <property type="entry name" value="Asn/Gln_amidotransferase"/>
</dbReference>
<evidence type="ECO:0000256" key="3">
    <source>
        <dbReference type="ARBA" id="ARBA00022598"/>
    </source>
</evidence>
<dbReference type="SUPFAM" id="SSF89095">
    <property type="entry name" value="GatB/YqeY motif"/>
    <property type="match status" value="1"/>
</dbReference>
<evidence type="ECO:0000256" key="5">
    <source>
        <dbReference type="ARBA" id="ARBA00022840"/>
    </source>
</evidence>
<comment type="caution">
    <text evidence="11">The sequence shown here is derived from an EMBL/GenBank/DDBJ whole genome shotgun (WGS) entry which is preliminary data.</text>
</comment>
<dbReference type="NCBIfam" id="NF004012">
    <property type="entry name" value="PRK05477.1-2"/>
    <property type="match status" value="1"/>
</dbReference>
<dbReference type="NCBIfam" id="TIGR00133">
    <property type="entry name" value="gatB"/>
    <property type="match status" value="1"/>
</dbReference>
<feature type="non-terminal residue" evidence="11">
    <location>
        <position position="376"/>
    </location>
</feature>
<organism evidence="11">
    <name type="scientific">marine sediment metagenome</name>
    <dbReference type="NCBI Taxonomy" id="412755"/>
    <lineage>
        <taxon>unclassified sequences</taxon>
        <taxon>metagenomes</taxon>
        <taxon>ecological metagenomes</taxon>
    </lineage>
</organism>
<sequence length="376" mass="42372">LGMPGVMPVINRVAVELTIMTGLALNCEIAHEAKFDRKNYHYPDLMKGYQISEYDEPLCKNGRMEIEVDGQRKQIGITRVHLEEDTAKLLHVKSATGETYSLVDVNRSGVPLMEVVGEPDIRSPEEARAYLVKLRQILRYLDVCAGNMEEGNFRCDANVSLRPMGASELGSKVEVKNMNSFRSVYRALNHEVERQREILDDGGRIPQETRGWVDDQGVTVSQRSKEYANDYRYFPEPDLPPIVVDREWLEEIRAQMPELPDAKRTRLLSEYALSEYDVSLLIETRARADYFQAAVALAPEAKRQKRAKAVANWINGELAGLLNARNIGISEAKITPNALSQLIDLQEDGTISGKTAKSVFQEMFESGRDPNQIVEG</sequence>
<dbReference type="GO" id="GO:0005524">
    <property type="term" value="F:ATP binding"/>
    <property type="evidence" value="ECO:0007669"/>
    <property type="project" value="UniProtKB-KW"/>
</dbReference>
<feature type="non-terminal residue" evidence="11">
    <location>
        <position position="1"/>
    </location>
</feature>
<dbReference type="SMART" id="SM00845">
    <property type="entry name" value="GatB_Yqey"/>
    <property type="match status" value="1"/>
</dbReference>
<evidence type="ECO:0000256" key="6">
    <source>
        <dbReference type="ARBA" id="ARBA00022917"/>
    </source>
</evidence>
<dbReference type="GO" id="GO:0006412">
    <property type="term" value="P:translation"/>
    <property type="evidence" value="ECO:0007669"/>
    <property type="project" value="UniProtKB-KW"/>
</dbReference>
<dbReference type="InterPro" id="IPR003789">
    <property type="entry name" value="Asn/Gln_tRNA_amidoTrase-B-like"/>
</dbReference>